<evidence type="ECO:0000313" key="3">
    <source>
        <dbReference type="EMBL" id="KAK2138581.1"/>
    </source>
</evidence>
<feature type="domain" description="Fibrinogen C-terminal" evidence="2">
    <location>
        <begin position="163"/>
        <end position="282"/>
    </location>
</feature>
<dbReference type="PANTHER" id="PTHR19143">
    <property type="entry name" value="FIBRINOGEN/TENASCIN/ANGIOPOEITIN"/>
    <property type="match status" value="1"/>
</dbReference>
<keyword evidence="1" id="KW-0732">Signal</keyword>
<dbReference type="Gene3D" id="3.90.215.10">
    <property type="entry name" value="Gamma Fibrinogen, chain A, domain 1"/>
    <property type="match status" value="1"/>
</dbReference>
<dbReference type="SUPFAM" id="SSF56496">
    <property type="entry name" value="Fibrinogen C-terminal domain-like"/>
    <property type="match status" value="1"/>
</dbReference>
<evidence type="ECO:0000256" key="1">
    <source>
        <dbReference type="SAM" id="SignalP"/>
    </source>
</evidence>
<keyword evidence="4" id="KW-1185">Reference proteome</keyword>
<feature type="signal peptide" evidence="1">
    <location>
        <begin position="1"/>
        <end position="24"/>
    </location>
</feature>
<dbReference type="Pfam" id="PF00147">
    <property type="entry name" value="Fibrinogen_C"/>
    <property type="match status" value="1"/>
</dbReference>
<reference evidence="3" key="1">
    <citation type="journal article" date="2023" name="Mol. Biol. Evol.">
        <title>Third-Generation Sequencing Reveals the Adaptive Role of the Epigenome in Three Deep-Sea Polychaetes.</title>
        <authorList>
            <person name="Perez M."/>
            <person name="Aroh O."/>
            <person name="Sun Y."/>
            <person name="Lan Y."/>
            <person name="Juniper S.K."/>
            <person name="Young C.R."/>
            <person name="Angers B."/>
            <person name="Qian P.Y."/>
        </authorList>
    </citation>
    <scope>NUCLEOTIDE SEQUENCE</scope>
    <source>
        <strain evidence="3">P08H-3</strain>
    </source>
</reference>
<dbReference type="GO" id="GO:0005615">
    <property type="term" value="C:extracellular space"/>
    <property type="evidence" value="ECO:0007669"/>
    <property type="project" value="TreeGrafter"/>
</dbReference>
<evidence type="ECO:0000259" key="2">
    <source>
        <dbReference type="PROSITE" id="PS51406"/>
    </source>
</evidence>
<gene>
    <name evidence="3" type="ORF">LSH36_2775g00000</name>
</gene>
<feature type="chain" id="PRO_5041924402" description="Fibrinogen C-terminal domain-containing protein" evidence="1">
    <location>
        <begin position="25"/>
        <end position="324"/>
    </location>
</feature>
<proteinExistence type="predicted"/>
<dbReference type="EMBL" id="JAODUP010002766">
    <property type="protein sequence ID" value="KAK2138581.1"/>
    <property type="molecule type" value="Genomic_DNA"/>
</dbReference>
<sequence length="324" mass="37059">MTFKMTLRKVLLVCLIVSTRHVSGYLPVRFAEQTLIPAGKTLFSDDDADTCTEFDVGNEAQIPISSHFRIRIPYYTRDALNVSMLGTNIECGGSFYVTLLSSAETKTWLGRWTTCRLIEKTISGKEETCLYGCQYSGYCEELQIIRMPFSVADSSWSLCDLTLTFSPGRNPCSNKLLSGIYNTGFENRDIVCEMEVDGGGWTVIMRRKDGSVDFNKDWENYKQGFGSLEGEFWAGNEFIHKMTNDGGKYTLRIDMTNYQKESIYAKMTEFSLGPESDNYRFHFMEWDPTSTVCKYNNNNFQRHPIYLSINLPPPHPSLYLSIFL</sequence>
<dbReference type="InterPro" id="IPR050373">
    <property type="entry name" value="Fibrinogen_C-term_domain"/>
</dbReference>
<comment type="caution">
    <text evidence="3">The sequence shown here is derived from an EMBL/GenBank/DDBJ whole genome shotgun (WGS) entry which is preliminary data.</text>
</comment>
<dbReference type="PROSITE" id="PS51406">
    <property type="entry name" value="FIBRINOGEN_C_2"/>
    <property type="match status" value="1"/>
</dbReference>
<dbReference type="InterPro" id="IPR002181">
    <property type="entry name" value="Fibrinogen_a/b/g_C_dom"/>
</dbReference>
<accession>A0AAD9MP11</accession>
<dbReference type="SMART" id="SM00186">
    <property type="entry name" value="FBG"/>
    <property type="match status" value="1"/>
</dbReference>
<dbReference type="PANTHER" id="PTHR19143:SF444">
    <property type="entry name" value="PROTEIN SCABROUS"/>
    <property type="match status" value="1"/>
</dbReference>
<protein>
    <recommendedName>
        <fullName evidence="2">Fibrinogen C-terminal domain-containing protein</fullName>
    </recommendedName>
</protein>
<evidence type="ECO:0000313" key="4">
    <source>
        <dbReference type="Proteomes" id="UP001208570"/>
    </source>
</evidence>
<dbReference type="Proteomes" id="UP001208570">
    <property type="component" value="Unassembled WGS sequence"/>
</dbReference>
<organism evidence="3 4">
    <name type="scientific">Paralvinella palmiformis</name>
    <dbReference type="NCBI Taxonomy" id="53620"/>
    <lineage>
        <taxon>Eukaryota</taxon>
        <taxon>Metazoa</taxon>
        <taxon>Spiralia</taxon>
        <taxon>Lophotrochozoa</taxon>
        <taxon>Annelida</taxon>
        <taxon>Polychaeta</taxon>
        <taxon>Sedentaria</taxon>
        <taxon>Canalipalpata</taxon>
        <taxon>Terebellida</taxon>
        <taxon>Terebelliformia</taxon>
        <taxon>Alvinellidae</taxon>
        <taxon>Paralvinella</taxon>
    </lineage>
</organism>
<name>A0AAD9MP11_9ANNE</name>
<dbReference type="AlphaFoldDB" id="A0AAD9MP11"/>
<dbReference type="InterPro" id="IPR014716">
    <property type="entry name" value="Fibrinogen_a/b/g_C_1"/>
</dbReference>
<dbReference type="InterPro" id="IPR036056">
    <property type="entry name" value="Fibrinogen-like_C"/>
</dbReference>